<gene>
    <name evidence="3" type="ORF">PVAND_015264</name>
</gene>
<protein>
    <recommendedName>
        <fullName evidence="2">ZAD domain-containing protein</fullName>
    </recommendedName>
</protein>
<dbReference type="SUPFAM" id="SSF57716">
    <property type="entry name" value="Glucocorticoid receptor-like (DNA-binding domain)"/>
    <property type="match status" value="1"/>
</dbReference>
<dbReference type="EMBL" id="JADBJN010000004">
    <property type="protein sequence ID" value="KAG5667278.1"/>
    <property type="molecule type" value="Genomic_DNA"/>
</dbReference>
<evidence type="ECO:0000313" key="4">
    <source>
        <dbReference type="Proteomes" id="UP001107558"/>
    </source>
</evidence>
<comment type="caution">
    <text evidence="3">The sequence shown here is derived from an EMBL/GenBank/DDBJ whole genome shotgun (WGS) entry which is preliminary data.</text>
</comment>
<feature type="domain" description="ZAD" evidence="2">
    <location>
        <begin position="3"/>
        <end position="79"/>
    </location>
</feature>
<keyword evidence="4" id="KW-1185">Reference proteome</keyword>
<dbReference type="Pfam" id="PF07776">
    <property type="entry name" value="zf-AD"/>
    <property type="match status" value="1"/>
</dbReference>
<dbReference type="InterPro" id="IPR012934">
    <property type="entry name" value="Znf_AD"/>
</dbReference>
<dbReference type="InterPro" id="IPR013087">
    <property type="entry name" value="Znf_C2H2_type"/>
</dbReference>
<dbReference type="GO" id="GO:0008270">
    <property type="term" value="F:zinc ion binding"/>
    <property type="evidence" value="ECO:0007669"/>
    <property type="project" value="UniProtKB-UniRule"/>
</dbReference>
<dbReference type="Gene3D" id="3.40.1800.20">
    <property type="match status" value="1"/>
</dbReference>
<keyword evidence="1" id="KW-0863">Zinc-finger</keyword>
<dbReference type="PROSITE" id="PS00028">
    <property type="entry name" value="ZINC_FINGER_C2H2_1"/>
    <property type="match status" value="1"/>
</dbReference>
<dbReference type="Proteomes" id="UP001107558">
    <property type="component" value="Chromosome 4"/>
</dbReference>
<evidence type="ECO:0000256" key="1">
    <source>
        <dbReference type="PROSITE-ProRule" id="PRU01263"/>
    </source>
</evidence>
<evidence type="ECO:0000259" key="2">
    <source>
        <dbReference type="PROSITE" id="PS51915"/>
    </source>
</evidence>
<feature type="binding site" evidence="1">
    <location>
        <position position="5"/>
    </location>
    <ligand>
        <name>Zn(2+)</name>
        <dbReference type="ChEBI" id="CHEBI:29105"/>
    </ligand>
</feature>
<dbReference type="SMART" id="SM00868">
    <property type="entry name" value="zf-AD"/>
    <property type="match status" value="1"/>
</dbReference>
<dbReference type="OrthoDB" id="1095242at2759"/>
<dbReference type="GO" id="GO:0005634">
    <property type="term" value="C:nucleus"/>
    <property type="evidence" value="ECO:0007669"/>
    <property type="project" value="InterPro"/>
</dbReference>
<dbReference type="SMART" id="SM00355">
    <property type="entry name" value="ZnF_C2H2"/>
    <property type="match status" value="3"/>
</dbReference>
<feature type="binding site" evidence="1">
    <location>
        <position position="55"/>
    </location>
    <ligand>
        <name>Zn(2+)</name>
        <dbReference type="ChEBI" id="CHEBI:29105"/>
    </ligand>
</feature>
<organism evidence="3 4">
    <name type="scientific">Polypedilum vanderplanki</name>
    <name type="common">Sleeping chironomid midge</name>
    <dbReference type="NCBI Taxonomy" id="319348"/>
    <lineage>
        <taxon>Eukaryota</taxon>
        <taxon>Metazoa</taxon>
        <taxon>Ecdysozoa</taxon>
        <taxon>Arthropoda</taxon>
        <taxon>Hexapoda</taxon>
        <taxon>Insecta</taxon>
        <taxon>Pterygota</taxon>
        <taxon>Neoptera</taxon>
        <taxon>Endopterygota</taxon>
        <taxon>Diptera</taxon>
        <taxon>Nematocera</taxon>
        <taxon>Chironomoidea</taxon>
        <taxon>Chironomidae</taxon>
        <taxon>Chironominae</taxon>
        <taxon>Polypedilum</taxon>
        <taxon>Polypedilum</taxon>
    </lineage>
</organism>
<accession>A0A9J6BCI0</accession>
<sequence>MTELCRLCGDFKLIGSSGSSLLTIDDPTIKQHLETNLKIILDPDKLLPHLVCASCSEMLEKCVKFTNRIVEVQERLKNELLEQLNDFPCDDFQNFELKIERLDVNEEKIIPKKPARKSQSSKRNRGLKMTREVVKYTMENLFSNELSGKFTAEIEQMPIGLTENLGWFNFEWKCNNCNEIFSNVIDLEKHSIKCTKKRCINHCQNCSKDFPSYSTFLNHVVEKHEQLLKFSCIICSEFKRNFIELYQHIVNEHNEHQNIFFCLYCGKL</sequence>
<evidence type="ECO:0000313" key="3">
    <source>
        <dbReference type="EMBL" id="KAG5667278.1"/>
    </source>
</evidence>
<feature type="binding site" evidence="1">
    <location>
        <position position="8"/>
    </location>
    <ligand>
        <name>Zn(2+)</name>
        <dbReference type="ChEBI" id="CHEBI:29105"/>
    </ligand>
</feature>
<keyword evidence="1" id="KW-0479">Metal-binding</keyword>
<name>A0A9J6BCI0_POLVA</name>
<keyword evidence="1" id="KW-0862">Zinc</keyword>
<feature type="binding site" evidence="1">
    <location>
        <position position="52"/>
    </location>
    <ligand>
        <name>Zn(2+)</name>
        <dbReference type="ChEBI" id="CHEBI:29105"/>
    </ligand>
</feature>
<dbReference type="AlphaFoldDB" id="A0A9J6BCI0"/>
<reference evidence="3" key="1">
    <citation type="submission" date="2021-03" db="EMBL/GenBank/DDBJ databases">
        <title>Chromosome level genome of the anhydrobiotic midge Polypedilum vanderplanki.</title>
        <authorList>
            <person name="Yoshida Y."/>
            <person name="Kikawada T."/>
            <person name="Gusev O."/>
        </authorList>
    </citation>
    <scope>NUCLEOTIDE SEQUENCE</scope>
    <source>
        <strain evidence="3">NIAS01</strain>
        <tissue evidence="3">Whole body or cell culture</tissue>
    </source>
</reference>
<proteinExistence type="predicted"/>
<dbReference type="PROSITE" id="PS51915">
    <property type="entry name" value="ZAD"/>
    <property type="match status" value="1"/>
</dbReference>